<reference evidence="6" key="2">
    <citation type="submission" date="2016-07" db="EMBL/GenBank/DDBJ databases">
        <authorList>
            <person name="Kauffman K."/>
            <person name="Arevalo P."/>
            <person name="Polz M.F."/>
        </authorList>
    </citation>
    <scope>NUCLEOTIDE SEQUENCE</scope>
    <source>
        <strain evidence="6">10N.222.49.A5</strain>
    </source>
</reference>
<keyword evidence="2" id="KW-0238">DNA-binding</keyword>
<reference evidence="5 8" key="4">
    <citation type="submission" date="2020-04" db="EMBL/GenBank/DDBJ databases">
        <title>WGS-Seq of Vibrio isolated by the O'Toole Lab.</title>
        <authorList>
            <person name="Mckone K.P."/>
            <person name="Whitaker R."/>
            <person name="Sevigney J.L."/>
            <person name="Herring J.B."/>
            <person name="O'Toole G."/>
        </authorList>
    </citation>
    <scope>NUCLEOTIDE SEQUENCE [LARGE SCALE GENOMIC DNA]</scope>
    <source>
        <strain evidence="5 8">BS_02</strain>
    </source>
</reference>
<reference evidence="7" key="1">
    <citation type="submission" date="2016-07" db="EMBL/GenBank/DDBJ databases">
        <title>Nontailed viruses are major unrecognized killers of bacteria in the ocean.</title>
        <authorList>
            <person name="Kauffman K."/>
            <person name="Hussain F."/>
            <person name="Yang J."/>
            <person name="Arevalo P."/>
            <person name="Brown J."/>
            <person name="Cutler M."/>
            <person name="Kelly L."/>
            <person name="Polz M.F."/>
        </authorList>
    </citation>
    <scope>NUCLEOTIDE SEQUENCE [LARGE SCALE GENOMIC DNA]</scope>
    <source>
        <strain evidence="7">10N.222.49.A5</strain>
    </source>
</reference>
<accession>A0AAP8SWQ5</accession>
<reference evidence="6" key="3">
    <citation type="journal article" date="2018" name="Nature">
        <title>A major lineage of non-tailed dsDNA viruses as unrecognized killers of marine bacteria.</title>
        <authorList>
            <person name="Kauffman K.M."/>
            <person name="Hussain F.A."/>
            <person name="Yang J."/>
            <person name="Arevalo P."/>
            <person name="Brown J.M."/>
            <person name="Chang W.K."/>
            <person name="VanInsberghe D."/>
            <person name="Elsherbini J."/>
            <person name="Sharma R.S."/>
            <person name="Cutler M.B."/>
            <person name="Kelly L."/>
            <person name="Polz M.F."/>
        </authorList>
    </citation>
    <scope>NUCLEOTIDE SEQUENCE</scope>
    <source>
        <strain evidence="6">10N.222.49.A5</strain>
    </source>
</reference>
<evidence type="ECO:0000313" key="8">
    <source>
        <dbReference type="Proteomes" id="UP000590068"/>
    </source>
</evidence>
<dbReference type="EMBL" id="MDBO01000074">
    <property type="protein sequence ID" value="PMP10316.1"/>
    <property type="molecule type" value="Genomic_DNA"/>
</dbReference>
<keyword evidence="8" id="KW-1185">Reference proteome</keyword>
<sequence length="238" mass="27584">MSSTFCWLGESIESLPMDKCRLRLLSDYYTEFGDDVSVLSRTDVHVAYFYVSEKFVRSFELAARICRNLDKKLIVISNLNYNKLNISTHSTVITKLVSHQQINELPMDLSQSIGAHEQCPSTVQLRLSKVDKYISKHLESDIREQDVAKEVNLSTAYFSKFFRKNKPVSFQTYLSDFRIEKAKHLLTRNPSDKISSIAYQVGYSDVAYFNRVFKKHCTMTPTQYRKMSLNKAQSHQTC</sequence>
<dbReference type="SMART" id="SM00342">
    <property type="entry name" value="HTH_ARAC"/>
    <property type="match status" value="1"/>
</dbReference>
<evidence type="ECO:0000313" key="7">
    <source>
        <dbReference type="Proteomes" id="UP000235611"/>
    </source>
</evidence>
<dbReference type="AlphaFoldDB" id="A0AAP8SWQ5"/>
<evidence type="ECO:0000259" key="4">
    <source>
        <dbReference type="PROSITE" id="PS01124"/>
    </source>
</evidence>
<protein>
    <submittedName>
        <fullName evidence="5">Helix-turn-helix transcriptional regulator</fullName>
    </submittedName>
</protein>
<dbReference type="PROSITE" id="PS01124">
    <property type="entry name" value="HTH_ARAC_FAMILY_2"/>
    <property type="match status" value="1"/>
</dbReference>
<keyword evidence="1" id="KW-0805">Transcription regulation</keyword>
<dbReference type="InterPro" id="IPR020449">
    <property type="entry name" value="Tscrpt_reg_AraC-type_HTH"/>
</dbReference>
<dbReference type="InterPro" id="IPR009057">
    <property type="entry name" value="Homeodomain-like_sf"/>
</dbReference>
<dbReference type="Pfam" id="PF12833">
    <property type="entry name" value="HTH_18"/>
    <property type="match status" value="1"/>
</dbReference>
<evidence type="ECO:0000313" key="6">
    <source>
        <dbReference type="EMBL" id="PMP10316.1"/>
    </source>
</evidence>
<proteinExistence type="predicted"/>
<feature type="domain" description="HTH araC/xylS-type" evidence="4">
    <location>
        <begin position="128"/>
        <end position="227"/>
    </location>
</feature>
<evidence type="ECO:0000256" key="1">
    <source>
        <dbReference type="ARBA" id="ARBA00023015"/>
    </source>
</evidence>
<comment type="caution">
    <text evidence="6">The sequence shown here is derived from an EMBL/GenBank/DDBJ whole genome shotgun (WGS) entry which is preliminary data.</text>
</comment>
<dbReference type="RefSeq" id="WP_157936717.1">
    <property type="nucleotide sequence ID" value="NZ_JABBXC010000011.1"/>
</dbReference>
<dbReference type="EMBL" id="JABCJR010000010">
    <property type="protein sequence ID" value="NMR69683.1"/>
    <property type="molecule type" value="Genomic_DNA"/>
</dbReference>
<keyword evidence="3" id="KW-0804">Transcription</keyword>
<dbReference type="PANTHER" id="PTHR43280">
    <property type="entry name" value="ARAC-FAMILY TRANSCRIPTIONAL REGULATOR"/>
    <property type="match status" value="1"/>
</dbReference>
<dbReference type="InterPro" id="IPR018060">
    <property type="entry name" value="HTH_AraC"/>
</dbReference>
<organism evidence="6 7">
    <name type="scientific">Vibrio breoganii</name>
    <dbReference type="NCBI Taxonomy" id="553239"/>
    <lineage>
        <taxon>Bacteria</taxon>
        <taxon>Pseudomonadati</taxon>
        <taxon>Pseudomonadota</taxon>
        <taxon>Gammaproteobacteria</taxon>
        <taxon>Vibrionales</taxon>
        <taxon>Vibrionaceae</taxon>
        <taxon>Vibrio</taxon>
    </lineage>
</organism>
<name>A0AAP8SWQ5_9VIBR</name>
<dbReference type="GO" id="GO:0003700">
    <property type="term" value="F:DNA-binding transcription factor activity"/>
    <property type="evidence" value="ECO:0007669"/>
    <property type="project" value="InterPro"/>
</dbReference>
<dbReference type="PRINTS" id="PR00032">
    <property type="entry name" value="HTHARAC"/>
</dbReference>
<dbReference type="SUPFAM" id="SSF46689">
    <property type="entry name" value="Homeodomain-like"/>
    <property type="match status" value="2"/>
</dbReference>
<dbReference type="Proteomes" id="UP000590068">
    <property type="component" value="Unassembled WGS sequence"/>
</dbReference>
<dbReference type="Proteomes" id="UP000235611">
    <property type="component" value="Unassembled WGS sequence"/>
</dbReference>
<evidence type="ECO:0000256" key="2">
    <source>
        <dbReference type="ARBA" id="ARBA00023125"/>
    </source>
</evidence>
<dbReference type="PANTHER" id="PTHR43280:SF28">
    <property type="entry name" value="HTH-TYPE TRANSCRIPTIONAL ACTIVATOR RHAS"/>
    <property type="match status" value="1"/>
</dbReference>
<dbReference type="GO" id="GO:0043565">
    <property type="term" value="F:sequence-specific DNA binding"/>
    <property type="evidence" value="ECO:0007669"/>
    <property type="project" value="InterPro"/>
</dbReference>
<dbReference type="Gene3D" id="1.10.10.60">
    <property type="entry name" value="Homeodomain-like"/>
    <property type="match status" value="2"/>
</dbReference>
<evidence type="ECO:0000256" key="3">
    <source>
        <dbReference type="ARBA" id="ARBA00023163"/>
    </source>
</evidence>
<gene>
    <name evidence="6" type="ORF">BCS93_10850</name>
    <name evidence="5" type="ORF">HJ568_06810</name>
</gene>
<evidence type="ECO:0000313" key="5">
    <source>
        <dbReference type="EMBL" id="NMR69683.1"/>
    </source>
</evidence>